<organism evidence="1 2">
    <name type="scientific">Martelella mediterranea</name>
    <dbReference type="NCBI Taxonomy" id="293089"/>
    <lineage>
        <taxon>Bacteria</taxon>
        <taxon>Pseudomonadati</taxon>
        <taxon>Pseudomonadota</taxon>
        <taxon>Alphaproteobacteria</taxon>
        <taxon>Hyphomicrobiales</taxon>
        <taxon>Aurantimonadaceae</taxon>
        <taxon>Martelella</taxon>
    </lineage>
</organism>
<dbReference type="Proteomes" id="UP000295097">
    <property type="component" value="Unassembled WGS sequence"/>
</dbReference>
<dbReference type="EMBL" id="SMAR01000025">
    <property type="protein sequence ID" value="TCT35503.1"/>
    <property type="molecule type" value="Genomic_DNA"/>
</dbReference>
<proteinExistence type="predicted"/>
<evidence type="ECO:0000313" key="1">
    <source>
        <dbReference type="EMBL" id="TCT35503.1"/>
    </source>
</evidence>
<dbReference type="AlphaFoldDB" id="A0A4R3NLN3"/>
<gene>
    <name evidence="1" type="ORF">EDC90_102529</name>
</gene>
<sequence>MEHFRKQAVNDPAGDDLAILMFTWIAGNPDLLNRFLGLTGLEPQHLRAFTEEKGFAAAVIGFVAGHEPTLIDFCNDNDVRPEAVSRAWQELEAGSAFGSREGDF</sequence>
<name>A0A4R3NLN3_9HYPH</name>
<comment type="caution">
    <text evidence="1">The sequence shown here is derived from an EMBL/GenBank/DDBJ whole genome shotgun (WGS) entry which is preliminary data.</text>
</comment>
<evidence type="ECO:0000313" key="2">
    <source>
        <dbReference type="Proteomes" id="UP000295097"/>
    </source>
</evidence>
<dbReference type="InterPro" id="IPR021955">
    <property type="entry name" value="DUF3572"/>
</dbReference>
<dbReference type="RefSeq" id="WP_245511065.1">
    <property type="nucleotide sequence ID" value="NZ_SMAR01000025.1"/>
</dbReference>
<reference evidence="1 2" key="1">
    <citation type="submission" date="2019-03" db="EMBL/GenBank/DDBJ databases">
        <title>Freshwater and sediment microbial communities from various areas in North America, analyzing microbe dynamics in response to fracking.</title>
        <authorList>
            <person name="Lamendella R."/>
        </authorList>
    </citation>
    <scope>NUCLEOTIDE SEQUENCE [LARGE SCALE GENOMIC DNA]</scope>
    <source>
        <strain evidence="1 2">175.2</strain>
    </source>
</reference>
<dbReference type="Pfam" id="PF12096">
    <property type="entry name" value="DUF3572"/>
    <property type="match status" value="1"/>
</dbReference>
<protein>
    <submittedName>
        <fullName evidence="1">Uncharacterized protein DUF3572</fullName>
    </submittedName>
</protein>
<keyword evidence="2" id="KW-1185">Reference proteome</keyword>
<accession>A0A4R3NLN3</accession>